<evidence type="ECO:0000313" key="3">
    <source>
        <dbReference type="Proteomes" id="UP001176521"/>
    </source>
</evidence>
<proteinExistence type="predicted"/>
<accession>A0AAN6JIX1</accession>
<reference evidence="2" key="1">
    <citation type="journal article" date="2023" name="PhytoFront">
        <title>Draft Genome Resources of Seven Strains of Tilletia horrida, Causal Agent of Kernel Smut of Rice.</title>
        <authorList>
            <person name="Khanal S."/>
            <person name="Antony Babu S."/>
            <person name="Zhou X.G."/>
        </authorList>
    </citation>
    <scope>NUCLEOTIDE SEQUENCE</scope>
    <source>
        <strain evidence="2">TX3</strain>
    </source>
</reference>
<organism evidence="2 3">
    <name type="scientific">Tilletia horrida</name>
    <dbReference type="NCBI Taxonomy" id="155126"/>
    <lineage>
        <taxon>Eukaryota</taxon>
        <taxon>Fungi</taxon>
        <taxon>Dikarya</taxon>
        <taxon>Basidiomycota</taxon>
        <taxon>Ustilaginomycotina</taxon>
        <taxon>Exobasidiomycetes</taxon>
        <taxon>Tilletiales</taxon>
        <taxon>Tilletiaceae</taxon>
        <taxon>Tilletia</taxon>
    </lineage>
</organism>
<dbReference type="InterPro" id="IPR007138">
    <property type="entry name" value="ABM_dom"/>
</dbReference>
<dbReference type="PANTHER" id="PTHR42052:SF1">
    <property type="entry name" value="ABM DOMAIN-CONTAINING PROTEIN"/>
    <property type="match status" value="1"/>
</dbReference>
<dbReference type="SUPFAM" id="SSF54909">
    <property type="entry name" value="Dimeric alpha+beta barrel"/>
    <property type="match status" value="1"/>
</dbReference>
<gene>
    <name evidence="2" type="ORF">OC842_005516</name>
</gene>
<dbReference type="InterPro" id="IPR011008">
    <property type="entry name" value="Dimeric_a/b-barrel"/>
</dbReference>
<dbReference type="Proteomes" id="UP001176521">
    <property type="component" value="Unassembled WGS sequence"/>
</dbReference>
<dbReference type="PANTHER" id="PTHR42052">
    <property type="entry name" value="ABM DOMAIN-CONTAINING PROTEIN"/>
    <property type="match status" value="1"/>
</dbReference>
<sequence length="241" mass="27666">MTVLELAILRLKEVVPSVTPTQHVQQADAIPQAQPQSALTFSLRAELSHALTTLQEAHDEPFVYYRELEDPSLLYLMGNWPSLAAHMDAFIPGEANQELLRRLANHVEIVDFQHLDNVRIQDTPLDWGKGEDKDPGAGEVVAVSRLWVKKEEREAFDELGRRNLKLLATYASPRRVVEAWRIEPEEPERYPGTKQSITLTGWDSIEHHYTWPKQPEFAEFSSERRSKLAGFEVRHIVKLEL</sequence>
<dbReference type="AlphaFoldDB" id="A0AAN6JIX1"/>
<feature type="domain" description="ABM" evidence="1">
    <location>
        <begin position="140"/>
        <end position="237"/>
    </location>
</feature>
<keyword evidence="3" id="KW-1185">Reference proteome</keyword>
<evidence type="ECO:0000313" key="2">
    <source>
        <dbReference type="EMBL" id="KAK0525372.1"/>
    </source>
</evidence>
<dbReference type="Gene3D" id="3.30.70.100">
    <property type="match status" value="2"/>
</dbReference>
<evidence type="ECO:0000259" key="1">
    <source>
        <dbReference type="PROSITE" id="PS51725"/>
    </source>
</evidence>
<dbReference type="PROSITE" id="PS51725">
    <property type="entry name" value="ABM"/>
    <property type="match status" value="1"/>
</dbReference>
<dbReference type="EMBL" id="JAPDMQ010000401">
    <property type="protein sequence ID" value="KAK0525372.1"/>
    <property type="molecule type" value="Genomic_DNA"/>
</dbReference>
<name>A0AAN6JIX1_9BASI</name>
<protein>
    <recommendedName>
        <fullName evidence="1">ABM domain-containing protein</fullName>
    </recommendedName>
</protein>
<comment type="caution">
    <text evidence="2">The sequence shown here is derived from an EMBL/GenBank/DDBJ whole genome shotgun (WGS) entry which is preliminary data.</text>
</comment>